<dbReference type="InterPro" id="IPR025952">
    <property type="entry name" value="R3H-assoc_dom"/>
</dbReference>
<dbReference type="Pfam" id="PF13902">
    <property type="entry name" value="R3H-assoc"/>
    <property type="match status" value="1"/>
</dbReference>
<dbReference type="InterPro" id="IPR001374">
    <property type="entry name" value="R3H_dom"/>
</dbReference>
<evidence type="ECO:0000259" key="2">
    <source>
        <dbReference type="PROSITE" id="PS51061"/>
    </source>
</evidence>
<protein>
    <recommendedName>
        <fullName evidence="2">R3H domain-containing protein</fullName>
    </recommendedName>
</protein>
<dbReference type="InterPro" id="IPR036867">
    <property type="entry name" value="R3H_dom_sf"/>
</dbReference>
<evidence type="ECO:0000256" key="1">
    <source>
        <dbReference type="SAM" id="MobiDB-lite"/>
    </source>
</evidence>
<dbReference type="SUPFAM" id="SSF82708">
    <property type="entry name" value="R3H domain"/>
    <property type="match status" value="1"/>
</dbReference>
<dbReference type="Gene3D" id="3.30.1370.50">
    <property type="entry name" value="R3H-like domain"/>
    <property type="match status" value="1"/>
</dbReference>
<reference evidence="3 4" key="1">
    <citation type="journal article" date="2012" name="Genome Biol.">
        <title>The genome of the polar eukaryotic microalga coccomyxa subellipsoidea reveals traits of cold adaptation.</title>
        <authorList>
            <person name="Blanc G."/>
            <person name="Agarkova I."/>
            <person name="Grimwood J."/>
            <person name="Kuo A."/>
            <person name="Brueggeman A."/>
            <person name="Dunigan D."/>
            <person name="Gurnon J."/>
            <person name="Ladunga I."/>
            <person name="Lindquist E."/>
            <person name="Lucas S."/>
            <person name="Pangilinan J."/>
            <person name="Proschold T."/>
            <person name="Salamov A."/>
            <person name="Schmutz J."/>
            <person name="Weeks D."/>
            <person name="Yamada T."/>
            <person name="Claverie J.M."/>
            <person name="Grigoriev I."/>
            <person name="Van Etten J."/>
            <person name="Lomsadze A."/>
            <person name="Borodovsky M."/>
        </authorList>
    </citation>
    <scope>NUCLEOTIDE SEQUENCE [LARGE SCALE GENOMIC DNA]</scope>
    <source>
        <strain evidence="3 4">C-169</strain>
    </source>
</reference>
<gene>
    <name evidence="3" type="ORF">COCSUDRAFT_57054</name>
</gene>
<keyword evidence="4" id="KW-1185">Reference proteome</keyword>
<dbReference type="PANTHER" id="PTHR32019">
    <property type="entry name" value="R3H DOMAIN-CONTAINING PROTEIN 4"/>
    <property type="match status" value="1"/>
</dbReference>
<feature type="domain" description="R3H" evidence="2">
    <location>
        <begin position="174"/>
        <end position="241"/>
    </location>
</feature>
<proteinExistence type="predicted"/>
<accession>I0YRW7</accession>
<dbReference type="GeneID" id="17039118"/>
<dbReference type="InterPro" id="IPR039629">
    <property type="entry name" value="R3HDM4"/>
</dbReference>
<dbReference type="Proteomes" id="UP000007264">
    <property type="component" value="Unassembled WGS sequence"/>
</dbReference>
<sequence>MPDGTGKRLSEYLMDNSLERQTRRSPGKGKSKWDAHGGNNGNADPDVQQLLAVGRGKRRRWLGDLVLRKMAGSLTADAMEALFQPVPFGEVRVSWLEQISSPENAALWDMFRSIDPDKQSKVLLRWEAHIKGERGADEAGPGAAQQAWQRWAAVSRKARTSLKRVSPELVAVMELSFLHFLEEARLCTPCSPEPEDETQLELPLEEGFQRLIAHGLAAFHGLTSISRSSEAGRAVMVCKPKSGAATAVPQITCTDILFALEDMPSGGLTAALLGEFAATHDRSCSEASFVIV</sequence>
<dbReference type="eggNOG" id="ENOG502QQ6J">
    <property type="taxonomic scope" value="Eukaryota"/>
</dbReference>
<comment type="caution">
    <text evidence="3">The sequence shown here is derived from an EMBL/GenBank/DDBJ whole genome shotgun (WGS) entry which is preliminary data.</text>
</comment>
<dbReference type="CDD" id="cd02325">
    <property type="entry name" value="R3H"/>
    <property type="match status" value="1"/>
</dbReference>
<dbReference type="GO" id="GO:0003676">
    <property type="term" value="F:nucleic acid binding"/>
    <property type="evidence" value="ECO:0007669"/>
    <property type="project" value="UniProtKB-UniRule"/>
</dbReference>
<organism evidence="3 4">
    <name type="scientific">Coccomyxa subellipsoidea (strain C-169)</name>
    <name type="common">Green microalga</name>
    <dbReference type="NCBI Taxonomy" id="574566"/>
    <lineage>
        <taxon>Eukaryota</taxon>
        <taxon>Viridiplantae</taxon>
        <taxon>Chlorophyta</taxon>
        <taxon>core chlorophytes</taxon>
        <taxon>Trebouxiophyceae</taxon>
        <taxon>Trebouxiophyceae incertae sedis</taxon>
        <taxon>Coccomyxaceae</taxon>
        <taxon>Coccomyxa</taxon>
        <taxon>Coccomyxa subellipsoidea</taxon>
    </lineage>
</organism>
<dbReference type="PANTHER" id="PTHR32019:SF2">
    <property type="entry name" value="R3H DOMAIN-CONTAINING PROTEIN 4"/>
    <property type="match status" value="1"/>
</dbReference>
<feature type="compositionally biased region" description="Basic and acidic residues" evidence="1">
    <location>
        <begin position="1"/>
        <end position="10"/>
    </location>
</feature>
<dbReference type="OrthoDB" id="75169at2759"/>
<dbReference type="PROSITE" id="PS51061">
    <property type="entry name" value="R3H"/>
    <property type="match status" value="1"/>
</dbReference>
<dbReference type="RefSeq" id="XP_005645680.1">
    <property type="nucleotide sequence ID" value="XM_005645623.1"/>
</dbReference>
<evidence type="ECO:0000313" key="3">
    <source>
        <dbReference type="EMBL" id="EIE21136.1"/>
    </source>
</evidence>
<feature type="region of interest" description="Disordered" evidence="1">
    <location>
        <begin position="1"/>
        <end position="46"/>
    </location>
</feature>
<evidence type="ECO:0000313" key="4">
    <source>
        <dbReference type="Proteomes" id="UP000007264"/>
    </source>
</evidence>
<dbReference type="AlphaFoldDB" id="I0YRW7"/>
<name>I0YRW7_COCSC</name>
<dbReference type="KEGG" id="csl:COCSUDRAFT_57054"/>
<dbReference type="EMBL" id="AGSI01000013">
    <property type="protein sequence ID" value="EIE21136.1"/>
    <property type="molecule type" value="Genomic_DNA"/>
</dbReference>